<dbReference type="PANTHER" id="PTHR35509:SF5">
    <property type="entry name" value="SAP DOMAIN-CONTAINING PROTEIN"/>
    <property type="match status" value="1"/>
</dbReference>
<dbReference type="Pfam" id="PF09353">
    <property type="entry name" value="DUF1995"/>
    <property type="match status" value="1"/>
</dbReference>
<name>A0A061R3G8_9CHLO</name>
<sequence>MLSTASWCSVSTTKTWRCQVNLKTSLVRQVGPPRFGRELVSRLVLLNSSSKKTQQRLDFQKNVTVSDRNGHMRAFAASDTDPGAASSVPTLPVDPVEMVDQAAATLERAMAEGVFRHRIDLLLPINEKEFDFGATESIDYPCSLMKEYETAINLTKLLFRKLLGDDAGLTIRRVDEGGVEGEPCGVVTNAADTLAAVVYPTANILPQIRKLAEKEGRALLIVNPQWRESGQIVSDFGIGPWKKAAYDFLDTFEPSYVLVEKRIGAPGSVDISSGARFGSGGVLRYLRRFPGEYQVFAMAADGSSQQIAVSEGMPDYRESEAMIARGREAKLEIFERAQEVSKGGEAEAPEAAAAEEVAAAGGAELSEAAIDAMDAVMIRRALISRGLPSSGKLAALRKRLKEAACKQG</sequence>
<organism evidence="2">
    <name type="scientific">Tetraselmis sp. GSL018</name>
    <dbReference type="NCBI Taxonomy" id="582737"/>
    <lineage>
        <taxon>Eukaryota</taxon>
        <taxon>Viridiplantae</taxon>
        <taxon>Chlorophyta</taxon>
        <taxon>core chlorophytes</taxon>
        <taxon>Chlorodendrophyceae</taxon>
        <taxon>Chlorodendrales</taxon>
        <taxon>Chlorodendraceae</taxon>
        <taxon>Tetraselmis</taxon>
    </lineage>
</organism>
<dbReference type="InterPro" id="IPR018962">
    <property type="entry name" value="DUF1995"/>
</dbReference>
<gene>
    <name evidence="2" type="ORF">TSPGSL018_13467</name>
</gene>
<evidence type="ECO:0000313" key="2">
    <source>
        <dbReference type="EMBL" id="JAC66518.1"/>
    </source>
</evidence>
<dbReference type="AlphaFoldDB" id="A0A061R3G8"/>
<evidence type="ECO:0000259" key="1">
    <source>
        <dbReference type="Pfam" id="PF09353"/>
    </source>
</evidence>
<dbReference type="EMBL" id="GBEZ01020121">
    <property type="protein sequence ID" value="JAC66518.1"/>
    <property type="molecule type" value="Transcribed_RNA"/>
</dbReference>
<accession>A0A061R3G8</accession>
<protein>
    <recommendedName>
        <fullName evidence="1">DUF1995 domain-containing protein</fullName>
    </recommendedName>
</protein>
<reference evidence="2" key="1">
    <citation type="submission" date="2014-05" db="EMBL/GenBank/DDBJ databases">
        <title>The transcriptome of the halophilic microalga Tetraselmis sp. GSL018 isolated from the Great Salt Lake, Utah.</title>
        <authorList>
            <person name="Jinkerson R.E."/>
            <person name="D'Adamo S."/>
            <person name="Posewitz M.C."/>
        </authorList>
    </citation>
    <scope>NUCLEOTIDE SEQUENCE</scope>
    <source>
        <strain evidence="2">GSL018</strain>
    </source>
</reference>
<dbReference type="InterPro" id="IPR053021">
    <property type="entry name" value="Chloroplast_ADK"/>
</dbReference>
<feature type="domain" description="DUF1995" evidence="1">
    <location>
        <begin position="92"/>
        <end position="320"/>
    </location>
</feature>
<dbReference type="PANTHER" id="PTHR35509">
    <property type="entry name" value="DOMAIN PROTEIN, PUTATIVE (DUF1995)-RELATED"/>
    <property type="match status" value="1"/>
</dbReference>
<proteinExistence type="predicted"/>